<evidence type="ECO:0000313" key="3">
    <source>
        <dbReference type="EMBL" id="KEF38769.1"/>
    </source>
</evidence>
<evidence type="ECO:0000313" key="4">
    <source>
        <dbReference type="Proteomes" id="UP000027936"/>
    </source>
</evidence>
<dbReference type="Proteomes" id="UP000027936">
    <property type="component" value="Unassembled WGS sequence"/>
</dbReference>
<feature type="transmembrane region" description="Helical" evidence="1">
    <location>
        <begin position="12"/>
        <end position="27"/>
    </location>
</feature>
<reference evidence="3 4" key="1">
    <citation type="submission" date="2014-04" db="EMBL/GenBank/DDBJ databases">
        <title>Draft genome sequence of Bacillus azotoformans MEV2011, a (co-) denitrifying strain unable to grow in the presence of oxygen.</title>
        <authorList>
            <person name="Nielsen M."/>
            <person name="Schreiber L."/>
            <person name="Finster K."/>
            <person name="Schramm A."/>
        </authorList>
    </citation>
    <scope>NUCLEOTIDE SEQUENCE [LARGE SCALE GENOMIC DNA]</scope>
    <source>
        <strain evidence="3 4">MEV2011</strain>
    </source>
</reference>
<name>A0A072NM83_SCHAZ</name>
<organism evidence="3 4">
    <name type="scientific">Schinkia azotoformans MEV2011</name>
    <dbReference type="NCBI Taxonomy" id="1348973"/>
    <lineage>
        <taxon>Bacteria</taxon>
        <taxon>Bacillati</taxon>
        <taxon>Bacillota</taxon>
        <taxon>Bacilli</taxon>
        <taxon>Bacillales</taxon>
        <taxon>Bacillaceae</taxon>
        <taxon>Calidifontibacillus/Schinkia group</taxon>
        <taxon>Schinkia</taxon>
    </lineage>
</organism>
<evidence type="ECO:0000256" key="1">
    <source>
        <dbReference type="SAM" id="Phobius"/>
    </source>
</evidence>
<dbReference type="Pfam" id="PF11127">
    <property type="entry name" value="YgaP-like_TM"/>
    <property type="match status" value="1"/>
</dbReference>
<evidence type="ECO:0000259" key="2">
    <source>
        <dbReference type="Pfam" id="PF11127"/>
    </source>
</evidence>
<dbReference type="AlphaFoldDB" id="A0A072NM83"/>
<dbReference type="InterPro" id="IPR021309">
    <property type="entry name" value="YgaP-like_TM"/>
</dbReference>
<sequence length="64" mass="7287">MKINVGKSDRIIRIIFALVLFSLFFFLEGNLKYLALIGIIPLVTAFIKFCPLYTLFGISTCKIK</sequence>
<keyword evidence="1" id="KW-0812">Transmembrane</keyword>
<feature type="domain" description="Inner membrane protein YgaP-like transmembrane" evidence="2">
    <location>
        <begin position="1"/>
        <end position="63"/>
    </location>
</feature>
<keyword evidence="1" id="KW-1133">Transmembrane helix</keyword>
<dbReference type="EMBL" id="JJRY01000006">
    <property type="protein sequence ID" value="KEF38769.1"/>
    <property type="molecule type" value="Genomic_DNA"/>
</dbReference>
<dbReference type="PATRIC" id="fig|1348973.3.peg.1931"/>
<comment type="caution">
    <text evidence="3">The sequence shown here is derived from an EMBL/GenBank/DDBJ whole genome shotgun (WGS) entry which is preliminary data.</text>
</comment>
<feature type="transmembrane region" description="Helical" evidence="1">
    <location>
        <begin position="33"/>
        <end position="56"/>
    </location>
</feature>
<gene>
    <name evidence="3" type="ORF">M670_01983</name>
</gene>
<dbReference type="RefSeq" id="WP_035195302.1">
    <property type="nucleotide sequence ID" value="NZ_JJRY01000006.1"/>
</dbReference>
<accession>A0A072NM83</accession>
<keyword evidence="1" id="KW-0472">Membrane</keyword>
<dbReference type="OrthoDB" id="5405951at2"/>
<proteinExistence type="predicted"/>
<protein>
    <recommendedName>
        <fullName evidence="2">Inner membrane protein YgaP-like transmembrane domain-containing protein</fullName>
    </recommendedName>
</protein>